<gene>
    <name evidence="6" type="primary">tilS</name>
    <name evidence="8" type="ORF">HNQ40_002034</name>
</gene>
<dbReference type="Gene3D" id="3.40.50.620">
    <property type="entry name" value="HUPs"/>
    <property type="match status" value="1"/>
</dbReference>
<dbReference type="InterPro" id="IPR011063">
    <property type="entry name" value="TilS/TtcA_N"/>
</dbReference>
<dbReference type="EC" id="6.3.4.19" evidence="6"/>
<dbReference type="RefSeq" id="WP_184677760.1">
    <property type="nucleotide sequence ID" value="NZ_JACHGY010000001.1"/>
</dbReference>
<comment type="function">
    <text evidence="6">Ligates lysine onto the cytidine present at position 34 of the AUA codon-specific tRNA(Ile) that contains the anticodon CAU, in an ATP-dependent manner. Cytidine is converted to lysidine, thus changing the amino acid specificity of the tRNA from methionine to isoleucine.</text>
</comment>
<dbReference type="SUPFAM" id="SSF52402">
    <property type="entry name" value="Adenine nucleotide alpha hydrolases-like"/>
    <property type="match status" value="1"/>
</dbReference>
<dbReference type="GO" id="GO:0005524">
    <property type="term" value="F:ATP binding"/>
    <property type="evidence" value="ECO:0007669"/>
    <property type="project" value="UniProtKB-UniRule"/>
</dbReference>
<dbReference type="CDD" id="cd01992">
    <property type="entry name" value="TilS_N"/>
    <property type="match status" value="1"/>
</dbReference>
<dbReference type="AlphaFoldDB" id="A0A7X0H6W8"/>
<name>A0A7X0H6W8_9BACT</name>
<dbReference type="GO" id="GO:0006400">
    <property type="term" value="P:tRNA modification"/>
    <property type="evidence" value="ECO:0007669"/>
    <property type="project" value="UniProtKB-UniRule"/>
</dbReference>
<evidence type="ECO:0000256" key="5">
    <source>
        <dbReference type="ARBA" id="ARBA00048539"/>
    </source>
</evidence>
<evidence type="ECO:0000313" key="9">
    <source>
        <dbReference type="Proteomes" id="UP000541810"/>
    </source>
</evidence>
<dbReference type="PANTHER" id="PTHR43033:SF1">
    <property type="entry name" value="TRNA(ILE)-LYSIDINE SYNTHASE-RELATED"/>
    <property type="match status" value="1"/>
</dbReference>
<dbReference type="InterPro" id="IPR012094">
    <property type="entry name" value="tRNA_Ile_lys_synt"/>
</dbReference>
<evidence type="ECO:0000256" key="4">
    <source>
        <dbReference type="ARBA" id="ARBA00022840"/>
    </source>
</evidence>
<comment type="catalytic activity">
    <reaction evidence="5 6">
        <text>cytidine(34) in tRNA(Ile2) + L-lysine + ATP = lysidine(34) in tRNA(Ile2) + AMP + diphosphate + H(+)</text>
        <dbReference type="Rhea" id="RHEA:43744"/>
        <dbReference type="Rhea" id="RHEA-COMP:10625"/>
        <dbReference type="Rhea" id="RHEA-COMP:10670"/>
        <dbReference type="ChEBI" id="CHEBI:15378"/>
        <dbReference type="ChEBI" id="CHEBI:30616"/>
        <dbReference type="ChEBI" id="CHEBI:32551"/>
        <dbReference type="ChEBI" id="CHEBI:33019"/>
        <dbReference type="ChEBI" id="CHEBI:82748"/>
        <dbReference type="ChEBI" id="CHEBI:83665"/>
        <dbReference type="ChEBI" id="CHEBI:456215"/>
        <dbReference type="EC" id="6.3.4.19"/>
    </reaction>
</comment>
<reference evidence="8 9" key="1">
    <citation type="submission" date="2020-08" db="EMBL/GenBank/DDBJ databases">
        <title>Genomic Encyclopedia of Type Strains, Phase IV (KMG-IV): sequencing the most valuable type-strain genomes for metagenomic binning, comparative biology and taxonomic classification.</title>
        <authorList>
            <person name="Goeker M."/>
        </authorList>
    </citation>
    <scope>NUCLEOTIDE SEQUENCE [LARGE SCALE GENOMIC DNA]</scope>
    <source>
        <strain evidence="8 9">DSM 103725</strain>
    </source>
</reference>
<feature type="binding site" evidence="6">
    <location>
        <begin position="38"/>
        <end position="43"/>
    </location>
    <ligand>
        <name>ATP</name>
        <dbReference type="ChEBI" id="CHEBI:30616"/>
    </ligand>
</feature>
<keyword evidence="9" id="KW-1185">Reference proteome</keyword>
<dbReference type="Proteomes" id="UP000541810">
    <property type="component" value="Unassembled WGS sequence"/>
</dbReference>
<dbReference type="HAMAP" id="MF_01161">
    <property type="entry name" value="tRNA_Ile_lys_synt"/>
    <property type="match status" value="1"/>
</dbReference>
<comment type="similarity">
    <text evidence="6">Belongs to the tRNA(Ile)-lysidine synthase family.</text>
</comment>
<evidence type="ECO:0000259" key="7">
    <source>
        <dbReference type="Pfam" id="PF01171"/>
    </source>
</evidence>
<dbReference type="Pfam" id="PF01171">
    <property type="entry name" value="ATP_bind_3"/>
    <property type="match status" value="1"/>
</dbReference>
<feature type="domain" description="tRNA(Ile)-lysidine/2-thiocytidine synthase N-terminal" evidence="7">
    <location>
        <begin position="33"/>
        <end position="217"/>
    </location>
</feature>
<dbReference type="NCBIfam" id="TIGR02432">
    <property type="entry name" value="lysidine_TilS_N"/>
    <property type="match status" value="1"/>
</dbReference>
<dbReference type="InterPro" id="IPR012795">
    <property type="entry name" value="tRNA_Ile_lys_synt_N"/>
</dbReference>
<evidence type="ECO:0000256" key="3">
    <source>
        <dbReference type="ARBA" id="ARBA00022741"/>
    </source>
</evidence>
<sequence length="248" mass="27303">MAENAQAPSYLPLVRAVADGLRHRCGVLEGDRVLVACSGGADSVALLRALHLLHDRRKWNLSLTVAHVQHHLRPEDEAEGDAAFVEALAGRLGLKYVRRDITPGEAEGNIEANAREQRYAALAEMAGEVGATYVATAHHADDQLETLLMAILRGTTAKGLRGIAWQRSLHDTVTLIRPMLNATHAEAIELLESLDQPWREDVTNLDKSRTRARLRHEVLPVLRELRPSVARKAVELGDHLRDSSSEAL</sequence>
<dbReference type="PANTHER" id="PTHR43033">
    <property type="entry name" value="TRNA(ILE)-LYSIDINE SYNTHASE-RELATED"/>
    <property type="match status" value="1"/>
</dbReference>
<dbReference type="EMBL" id="JACHGY010000001">
    <property type="protein sequence ID" value="MBB6430228.1"/>
    <property type="molecule type" value="Genomic_DNA"/>
</dbReference>
<dbReference type="InterPro" id="IPR014729">
    <property type="entry name" value="Rossmann-like_a/b/a_fold"/>
</dbReference>
<comment type="domain">
    <text evidence="6">The N-terminal region contains the highly conserved SGGXDS motif, predicted to be a P-loop motif involved in ATP binding.</text>
</comment>
<keyword evidence="2 6" id="KW-0819">tRNA processing</keyword>
<dbReference type="GO" id="GO:0005737">
    <property type="term" value="C:cytoplasm"/>
    <property type="evidence" value="ECO:0007669"/>
    <property type="project" value="UniProtKB-SubCell"/>
</dbReference>
<evidence type="ECO:0000256" key="6">
    <source>
        <dbReference type="HAMAP-Rule" id="MF_01161"/>
    </source>
</evidence>
<evidence type="ECO:0000313" key="8">
    <source>
        <dbReference type="EMBL" id="MBB6430228.1"/>
    </source>
</evidence>
<keyword evidence="6" id="KW-0963">Cytoplasm</keyword>
<evidence type="ECO:0000256" key="2">
    <source>
        <dbReference type="ARBA" id="ARBA00022694"/>
    </source>
</evidence>
<evidence type="ECO:0000256" key="1">
    <source>
        <dbReference type="ARBA" id="ARBA00022598"/>
    </source>
</evidence>
<proteinExistence type="inferred from homology"/>
<accession>A0A7X0H6W8</accession>
<keyword evidence="1 6" id="KW-0436">Ligase</keyword>
<dbReference type="GO" id="GO:0032267">
    <property type="term" value="F:tRNA(Ile)-lysidine synthase activity"/>
    <property type="evidence" value="ECO:0007669"/>
    <property type="project" value="UniProtKB-EC"/>
</dbReference>
<protein>
    <recommendedName>
        <fullName evidence="6">tRNA(Ile)-lysidine synthase</fullName>
        <ecNumber evidence="6">6.3.4.19</ecNumber>
    </recommendedName>
    <alternativeName>
        <fullName evidence="6">tRNA(Ile)-2-lysyl-cytidine synthase</fullName>
    </alternativeName>
    <alternativeName>
        <fullName evidence="6">tRNA(Ile)-lysidine synthetase</fullName>
    </alternativeName>
</protein>
<organism evidence="8 9">
    <name type="scientific">Algisphaera agarilytica</name>
    <dbReference type="NCBI Taxonomy" id="1385975"/>
    <lineage>
        <taxon>Bacteria</taxon>
        <taxon>Pseudomonadati</taxon>
        <taxon>Planctomycetota</taxon>
        <taxon>Phycisphaerae</taxon>
        <taxon>Phycisphaerales</taxon>
        <taxon>Phycisphaeraceae</taxon>
        <taxon>Algisphaera</taxon>
    </lineage>
</organism>
<comment type="subcellular location">
    <subcellularLocation>
        <location evidence="6">Cytoplasm</location>
    </subcellularLocation>
</comment>
<comment type="caution">
    <text evidence="8">The sequence shown here is derived from an EMBL/GenBank/DDBJ whole genome shotgun (WGS) entry which is preliminary data.</text>
</comment>
<keyword evidence="3 6" id="KW-0547">Nucleotide-binding</keyword>
<keyword evidence="4 6" id="KW-0067">ATP-binding</keyword>